<dbReference type="Proteomes" id="UP000481872">
    <property type="component" value="Unassembled WGS sequence"/>
</dbReference>
<evidence type="ECO:0000313" key="5">
    <source>
        <dbReference type="Proteomes" id="UP000481872"/>
    </source>
</evidence>
<keyword evidence="1 4" id="KW-0378">Hydrolase</keyword>
<proteinExistence type="predicted"/>
<dbReference type="PANTHER" id="PTHR12304">
    <property type="entry name" value="INOSINE-URIDINE PREFERRING NUCLEOSIDE HYDROLASE"/>
    <property type="match status" value="1"/>
</dbReference>
<dbReference type="Gene3D" id="3.90.245.10">
    <property type="entry name" value="Ribonucleoside hydrolase-like"/>
    <property type="match status" value="1"/>
</dbReference>
<comment type="caution">
    <text evidence="4">The sequence shown here is derived from an EMBL/GenBank/DDBJ whole genome shotgun (WGS) entry which is preliminary data.</text>
</comment>
<dbReference type="GO" id="GO:0008477">
    <property type="term" value="F:purine nucleosidase activity"/>
    <property type="evidence" value="ECO:0007669"/>
    <property type="project" value="TreeGrafter"/>
</dbReference>
<keyword evidence="5" id="KW-1185">Reference proteome</keyword>
<dbReference type="AlphaFoldDB" id="A0A6M0H6M2"/>
<dbReference type="Pfam" id="PF01156">
    <property type="entry name" value="IU_nuc_hydro"/>
    <property type="match status" value="1"/>
</dbReference>
<dbReference type="InterPro" id="IPR036452">
    <property type="entry name" value="Ribo_hydro-like"/>
</dbReference>
<dbReference type="GO" id="GO:0005829">
    <property type="term" value="C:cytosol"/>
    <property type="evidence" value="ECO:0007669"/>
    <property type="project" value="TreeGrafter"/>
</dbReference>
<dbReference type="SUPFAM" id="SSF53590">
    <property type="entry name" value="Nucleoside hydrolase"/>
    <property type="match status" value="1"/>
</dbReference>
<gene>
    <name evidence="4" type="ORF">G3M99_10285</name>
</gene>
<name>A0A6M0H6M2_9CLOT</name>
<dbReference type="PANTHER" id="PTHR12304:SF4">
    <property type="entry name" value="URIDINE NUCLEOSIDASE"/>
    <property type="match status" value="1"/>
</dbReference>
<organism evidence="4 5">
    <name type="scientific">Clostridium senegalense</name>
    <dbReference type="NCBI Taxonomy" id="1465809"/>
    <lineage>
        <taxon>Bacteria</taxon>
        <taxon>Bacillati</taxon>
        <taxon>Bacillota</taxon>
        <taxon>Clostridia</taxon>
        <taxon>Eubacteriales</taxon>
        <taxon>Clostridiaceae</taxon>
        <taxon>Clostridium</taxon>
    </lineage>
</organism>
<dbReference type="GO" id="GO:0006152">
    <property type="term" value="P:purine nucleoside catabolic process"/>
    <property type="evidence" value="ECO:0007669"/>
    <property type="project" value="TreeGrafter"/>
</dbReference>
<evidence type="ECO:0000256" key="2">
    <source>
        <dbReference type="ARBA" id="ARBA00023295"/>
    </source>
</evidence>
<keyword evidence="2" id="KW-0326">Glycosidase</keyword>
<evidence type="ECO:0000313" key="4">
    <source>
        <dbReference type="EMBL" id="NEU05232.1"/>
    </source>
</evidence>
<dbReference type="InterPro" id="IPR023186">
    <property type="entry name" value="IUNH"/>
</dbReference>
<reference evidence="4 5" key="1">
    <citation type="submission" date="2020-02" db="EMBL/GenBank/DDBJ databases">
        <title>Genome assembly of a novel Clostridium senegalense strain.</title>
        <authorList>
            <person name="Gupta T.B."/>
            <person name="Jauregui R."/>
            <person name="Maclean P."/>
            <person name="Nawarathana A."/>
            <person name="Brightwell G."/>
        </authorList>
    </citation>
    <scope>NUCLEOTIDE SEQUENCE [LARGE SCALE GENOMIC DNA]</scope>
    <source>
        <strain evidence="4 5">AGRFS4</strain>
    </source>
</reference>
<dbReference type="EMBL" id="JAAGPU010000017">
    <property type="protein sequence ID" value="NEU05232.1"/>
    <property type="molecule type" value="Genomic_DNA"/>
</dbReference>
<protein>
    <submittedName>
        <fullName evidence="4">Nucleoside hydrolase</fullName>
    </submittedName>
</protein>
<dbReference type="InterPro" id="IPR001910">
    <property type="entry name" value="Inosine/uridine_hydrolase_dom"/>
</dbReference>
<evidence type="ECO:0000259" key="3">
    <source>
        <dbReference type="Pfam" id="PF01156"/>
    </source>
</evidence>
<accession>A0A6M0H6M2</accession>
<feature type="domain" description="Inosine/uridine-preferring nucleoside hydrolase" evidence="3">
    <location>
        <begin position="6"/>
        <end position="300"/>
    </location>
</feature>
<sequence>MNKRKVIIDCDPGIDDTLAIMVALSSNELDVKALTIVSGNVHVNKGFKNALQALKIMGRLDIPIYIGDGKPLERELVVAEDTHGVDGIGENFLKDIKDGIVKKGAVNYIIDILNKEKDVSIIALGPLTNLAEVLKKSPNTFNKIVEIVSMGGTFKSHGNCSPVAEFNYWVDPHSVKYIMKNSQVPFHMVGLDVTRECVLTPNYIELLNQLNDEKADFIVKITRFYVDFHWKQEKILGCVINDPLAVLYFINRSLCKGFSAYMDVVTEGIAIGQTVIDSENFYKFKANCNVLTSVDSNMFMKEFLTRILPHKKNEINIILNNKKYSG</sequence>
<dbReference type="RefSeq" id="WP_199870096.1">
    <property type="nucleotide sequence ID" value="NZ_JAAGPU010000017.1"/>
</dbReference>
<evidence type="ECO:0000256" key="1">
    <source>
        <dbReference type="ARBA" id="ARBA00022801"/>
    </source>
</evidence>